<protein>
    <recommendedName>
        <fullName evidence="15">ATP synthase subunit b</fullName>
    </recommendedName>
    <alternativeName>
        <fullName evidence="15">ATP synthase F(0) sector subunit b</fullName>
    </alternativeName>
    <alternativeName>
        <fullName evidence="15">ATPase subunit I</fullName>
    </alternativeName>
    <alternativeName>
        <fullName evidence="15">F-type ATPase subunit b</fullName>
        <shortName evidence="15">F-ATPase subunit b</shortName>
    </alternativeName>
</protein>
<evidence type="ECO:0000256" key="9">
    <source>
        <dbReference type="ARBA" id="ARBA00023136"/>
    </source>
</evidence>
<evidence type="ECO:0000256" key="15">
    <source>
        <dbReference type="HAMAP-Rule" id="MF_01398"/>
    </source>
</evidence>
<dbReference type="GO" id="GO:0012505">
    <property type="term" value="C:endomembrane system"/>
    <property type="evidence" value="ECO:0007669"/>
    <property type="project" value="UniProtKB-SubCell"/>
</dbReference>
<keyword evidence="5 15" id="KW-0812">Transmembrane</keyword>
<proteinExistence type="inferred from homology"/>
<accession>A0A2S7IIU7</accession>
<dbReference type="InterPro" id="IPR050059">
    <property type="entry name" value="ATP_synthase_B_chain"/>
</dbReference>
<comment type="function">
    <text evidence="11 15">F(1)F(0) ATP synthase produces ATP from ADP in the presence of a proton or sodium gradient. F-type ATPases consist of two structural domains, F(1) containing the extramembraneous catalytic core and F(0) containing the membrane proton channel, linked together by a central stalk and a peripheral stalk. During catalysis, ATP synthesis in the catalytic domain of F(1) is coupled via a rotary mechanism of the central stalk subunits to proton translocation.</text>
</comment>
<dbReference type="PANTHER" id="PTHR33445">
    <property type="entry name" value="ATP SYNTHASE SUBUNIT B', CHLOROPLASTIC"/>
    <property type="match status" value="1"/>
</dbReference>
<dbReference type="GO" id="GO:0005886">
    <property type="term" value="C:plasma membrane"/>
    <property type="evidence" value="ECO:0007669"/>
    <property type="project" value="UniProtKB-SubCell"/>
</dbReference>
<keyword evidence="6 15" id="KW-0375">Hydrogen ion transport</keyword>
<dbReference type="GO" id="GO:0046933">
    <property type="term" value="F:proton-transporting ATP synthase activity, rotational mechanism"/>
    <property type="evidence" value="ECO:0007669"/>
    <property type="project" value="UniProtKB-UniRule"/>
</dbReference>
<evidence type="ECO:0000256" key="16">
    <source>
        <dbReference type="RuleBase" id="RU003848"/>
    </source>
</evidence>
<dbReference type="PANTHER" id="PTHR33445:SF1">
    <property type="entry name" value="ATP SYNTHASE SUBUNIT B"/>
    <property type="match status" value="1"/>
</dbReference>
<keyword evidence="3 15" id="KW-1003">Cell membrane</keyword>
<keyword evidence="7 15" id="KW-1133">Transmembrane helix</keyword>
<dbReference type="OrthoDB" id="9795289at2"/>
<dbReference type="AlphaFoldDB" id="A0A2S7IIU7"/>
<evidence type="ECO:0000256" key="5">
    <source>
        <dbReference type="ARBA" id="ARBA00022692"/>
    </source>
</evidence>
<reference evidence="19" key="1">
    <citation type="submission" date="2018-02" db="EMBL/GenBank/DDBJ databases">
        <title>Genome sequencing of Solimonas sp. HR-BB.</title>
        <authorList>
            <person name="Lee Y."/>
            <person name="Jeon C.O."/>
        </authorList>
    </citation>
    <scope>NUCLEOTIDE SEQUENCE [LARGE SCALE GENOMIC DNA]</scope>
    <source>
        <strain evidence="19">HR-U</strain>
    </source>
</reference>
<comment type="subcellular location">
    <subcellularLocation>
        <location evidence="15">Cell membrane</location>
        <topology evidence="15">Single-pass membrane protein</topology>
    </subcellularLocation>
    <subcellularLocation>
        <location evidence="14">Endomembrane system</location>
        <topology evidence="14">Single-pass membrane protein</topology>
    </subcellularLocation>
</comment>
<dbReference type="Pfam" id="PF00430">
    <property type="entry name" value="ATP-synt_B"/>
    <property type="match status" value="1"/>
</dbReference>
<dbReference type="NCBIfam" id="TIGR01144">
    <property type="entry name" value="ATP_synt_b"/>
    <property type="match status" value="1"/>
</dbReference>
<evidence type="ECO:0000256" key="13">
    <source>
        <dbReference type="ARBA" id="ARBA00026054"/>
    </source>
</evidence>
<organism evidence="18 19">
    <name type="scientific">Siphonobacter curvatus</name>
    <dbReference type="NCBI Taxonomy" id="2094562"/>
    <lineage>
        <taxon>Bacteria</taxon>
        <taxon>Pseudomonadati</taxon>
        <taxon>Bacteroidota</taxon>
        <taxon>Cytophagia</taxon>
        <taxon>Cytophagales</taxon>
        <taxon>Cytophagaceae</taxon>
        <taxon>Siphonobacter</taxon>
    </lineage>
</organism>
<gene>
    <name evidence="15 18" type="primary">atpF</name>
    <name evidence="18" type="ORF">C5O19_17800</name>
</gene>
<evidence type="ECO:0000256" key="7">
    <source>
        <dbReference type="ARBA" id="ARBA00022989"/>
    </source>
</evidence>
<dbReference type="InterPro" id="IPR005864">
    <property type="entry name" value="ATP_synth_F0_bsu_bac"/>
</dbReference>
<name>A0A2S7IIU7_9BACT</name>
<sequence>MDLITPSLGLIFWQLVFFLLLVFVLGKYAWRPILSSLNEREKSIEDAIELAKKTRNEMAQLKADNDRAKADAIIERDAILKQARQTAEKMIATAKNEAAQEAKAEIEKARKTFREEQAAAVAKLKGETSKIALEIAEKVLRRELSDKTSQEALVNDWLKDAKLN</sequence>
<feature type="transmembrane region" description="Helical" evidence="15">
    <location>
        <begin position="12"/>
        <end position="30"/>
    </location>
</feature>
<comment type="caution">
    <text evidence="18">The sequence shown here is derived from an EMBL/GenBank/DDBJ whole genome shotgun (WGS) entry which is preliminary data.</text>
</comment>
<evidence type="ECO:0000256" key="2">
    <source>
        <dbReference type="ARBA" id="ARBA00022448"/>
    </source>
</evidence>
<dbReference type="EMBL" id="PTRA01000003">
    <property type="protein sequence ID" value="PQA56202.1"/>
    <property type="molecule type" value="Genomic_DNA"/>
</dbReference>
<keyword evidence="19" id="KW-1185">Reference proteome</keyword>
<evidence type="ECO:0000256" key="11">
    <source>
        <dbReference type="ARBA" id="ARBA00025198"/>
    </source>
</evidence>
<evidence type="ECO:0000256" key="12">
    <source>
        <dbReference type="ARBA" id="ARBA00025614"/>
    </source>
</evidence>
<comment type="subunit">
    <text evidence="15">F-type ATPases have 2 components, F(1) - the catalytic core - and F(0) - the membrane proton channel. F(1) has five subunits: alpha(3), beta(3), gamma(1), delta(1), epsilon(1). F(0) has three main subunits: a(1), b(2) and c(10-14). The alpha and beta chains form an alternating ring which encloses part of the gamma chain. F(1) is attached to F(0) by a central stalk formed by the gamma and epsilon chains, while a peripheral stalk is formed by the delta and b chains.</text>
</comment>
<dbReference type="GO" id="GO:0045259">
    <property type="term" value="C:proton-transporting ATP synthase complex"/>
    <property type="evidence" value="ECO:0007669"/>
    <property type="project" value="UniProtKB-KW"/>
</dbReference>
<comment type="subunit">
    <text evidence="13">F-type ATPases have 2 components, F(1) - the catalytic core - and F(0) - the membrane proton channel. F(1) has five subunits: alpha(3), beta(3), gamma(1), delta(1), epsilon(1). F(0) has four main subunits: a(1), b(2) and c(10-14). The alpha and beta chains form an alternating ring which encloses part of the gamma chain. F(1) is attached to F(0) by a central stalk formed by the gamma and epsilon chains, while a peripheral stalk is formed by the delta and b chains.</text>
</comment>
<keyword evidence="9 15" id="KW-0472">Membrane</keyword>
<evidence type="ECO:0000256" key="4">
    <source>
        <dbReference type="ARBA" id="ARBA00022547"/>
    </source>
</evidence>
<dbReference type="InterPro" id="IPR002146">
    <property type="entry name" value="ATP_synth_b/b'su_bac/chlpt"/>
</dbReference>
<keyword evidence="4 15" id="KW-0138">CF(0)</keyword>
<evidence type="ECO:0000256" key="8">
    <source>
        <dbReference type="ARBA" id="ARBA00023065"/>
    </source>
</evidence>
<evidence type="ECO:0000256" key="10">
    <source>
        <dbReference type="ARBA" id="ARBA00023310"/>
    </source>
</evidence>
<evidence type="ECO:0000256" key="3">
    <source>
        <dbReference type="ARBA" id="ARBA00022475"/>
    </source>
</evidence>
<keyword evidence="2 15" id="KW-0813">Transport</keyword>
<evidence type="ECO:0000256" key="17">
    <source>
        <dbReference type="SAM" id="Coils"/>
    </source>
</evidence>
<feature type="coiled-coil region" evidence="17">
    <location>
        <begin position="34"/>
        <end position="119"/>
    </location>
</feature>
<dbReference type="Proteomes" id="UP000239590">
    <property type="component" value="Unassembled WGS sequence"/>
</dbReference>
<evidence type="ECO:0000256" key="6">
    <source>
        <dbReference type="ARBA" id="ARBA00022781"/>
    </source>
</evidence>
<keyword evidence="8 15" id="KW-0406">Ion transport</keyword>
<evidence type="ECO:0000256" key="14">
    <source>
        <dbReference type="ARBA" id="ARBA00037847"/>
    </source>
</evidence>
<dbReference type="GO" id="GO:0046961">
    <property type="term" value="F:proton-transporting ATPase activity, rotational mechanism"/>
    <property type="evidence" value="ECO:0007669"/>
    <property type="project" value="TreeGrafter"/>
</dbReference>
<evidence type="ECO:0000313" key="19">
    <source>
        <dbReference type="Proteomes" id="UP000239590"/>
    </source>
</evidence>
<dbReference type="RefSeq" id="WP_104714749.1">
    <property type="nucleotide sequence ID" value="NZ_PTRA01000003.1"/>
</dbReference>
<keyword evidence="17" id="KW-0175">Coiled coil</keyword>
<comment type="similarity">
    <text evidence="1 15 16">Belongs to the ATPase B chain family.</text>
</comment>
<evidence type="ECO:0000256" key="1">
    <source>
        <dbReference type="ARBA" id="ARBA00005513"/>
    </source>
</evidence>
<keyword evidence="10 15" id="KW-0066">ATP synthesis</keyword>
<dbReference type="CDD" id="cd06503">
    <property type="entry name" value="ATP-synt_Fo_b"/>
    <property type="match status" value="1"/>
</dbReference>
<evidence type="ECO:0000313" key="18">
    <source>
        <dbReference type="EMBL" id="PQA56202.1"/>
    </source>
</evidence>
<dbReference type="HAMAP" id="MF_01398">
    <property type="entry name" value="ATP_synth_b_bprime"/>
    <property type="match status" value="1"/>
</dbReference>
<comment type="function">
    <text evidence="12">Component of the F(0) channel, it forms part of the peripheral stalk, linking F(1) to F(0). The b'-subunit is a diverged and duplicated form of b found in plants and photosynthetic bacteria.</text>
</comment>